<gene>
    <name evidence="1" type="ORF">LG35_06285</name>
</gene>
<evidence type="ECO:0000313" key="2">
    <source>
        <dbReference type="Proteomes" id="UP000030889"/>
    </source>
</evidence>
<comment type="caution">
    <text evidence="1">The sequence shown here is derived from an EMBL/GenBank/DDBJ whole genome shotgun (WGS) entry which is preliminary data.</text>
</comment>
<organism evidence="1 2">
    <name type="scientific">Alistipes inops</name>
    <dbReference type="NCBI Taxonomy" id="1501391"/>
    <lineage>
        <taxon>Bacteria</taxon>
        <taxon>Pseudomonadati</taxon>
        <taxon>Bacteroidota</taxon>
        <taxon>Bacteroidia</taxon>
        <taxon>Bacteroidales</taxon>
        <taxon>Rikenellaceae</taxon>
        <taxon>Alistipes</taxon>
    </lineage>
</organism>
<evidence type="ECO:0008006" key="3">
    <source>
        <dbReference type="Google" id="ProtNLM"/>
    </source>
</evidence>
<sequence length="174" mass="19110">MKRVFLIAATVVLLWGCGSHDNTAEGRLHSLLAETHEKAEQDNGNPSDIVEVRISYFRDGEVVSQACRGFIMDTHSPLINNVGIILGTTDKTLLSVPFVASFPTERKKSTFTCIVFPKYVHIFDHVTEDGTDCYILSTATSAEGRPAVTVQGEYAADIRPYLFALSTTLQPEGE</sequence>
<accession>A0ABR4YIR1</accession>
<dbReference type="Proteomes" id="UP000030889">
    <property type="component" value="Unassembled WGS sequence"/>
</dbReference>
<protein>
    <recommendedName>
        <fullName evidence="3">Lipoprotein</fullName>
    </recommendedName>
</protein>
<proteinExistence type="predicted"/>
<reference evidence="1 2" key="1">
    <citation type="submission" date="2014-09" db="EMBL/GenBank/DDBJ databases">
        <title>Alistipes sp. 627, sp. nov., a novel member of the family Rikenellaceae isolated from human faeces.</title>
        <authorList>
            <person name="Shkoporov A.N."/>
            <person name="Chaplin A.V."/>
            <person name="Motuzova O.V."/>
            <person name="Kafarskaia L.I."/>
            <person name="Khokhlova E.V."/>
            <person name="Efimov B.A."/>
        </authorList>
    </citation>
    <scope>NUCLEOTIDE SEQUENCE [LARGE SCALE GENOMIC DNA]</scope>
    <source>
        <strain evidence="1 2">627</strain>
    </source>
</reference>
<keyword evidence="2" id="KW-1185">Reference proteome</keyword>
<name>A0ABR4YIR1_9BACT</name>
<evidence type="ECO:0000313" key="1">
    <source>
        <dbReference type="EMBL" id="KHE42154.1"/>
    </source>
</evidence>
<dbReference type="RefSeq" id="WP_035473249.1">
    <property type="nucleotide sequence ID" value="NZ_JRGF01000006.1"/>
</dbReference>
<dbReference type="EMBL" id="JRGF01000006">
    <property type="protein sequence ID" value="KHE42154.1"/>
    <property type="molecule type" value="Genomic_DNA"/>
</dbReference>